<dbReference type="InterPro" id="IPR011059">
    <property type="entry name" value="Metal-dep_hydrolase_composite"/>
</dbReference>
<evidence type="ECO:0000256" key="1">
    <source>
        <dbReference type="SAM" id="MobiDB-lite"/>
    </source>
</evidence>
<evidence type="ECO:0000313" key="4">
    <source>
        <dbReference type="Proteomes" id="UP000276301"/>
    </source>
</evidence>
<protein>
    <submittedName>
        <fullName evidence="3">Amidohydrolase</fullName>
    </submittedName>
</protein>
<dbReference type="InterPro" id="IPR033932">
    <property type="entry name" value="YtcJ-like"/>
</dbReference>
<dbReference type="CDD" id="cd01300">
    <property type="entry name" value="YtcJ_like"/>
    <property type="match status" value="1"/>
</dbReference>
<dbReference type="SUPFAM" id="SSF51556">
    <property type="entry name" value="Metallo-dependent hydrolases"/>
    <property type="match status" value="1"/>
</dbReference>
<feature type="domain" description="Amidohydrolase 3" evidence="2">
    <location>
        <begin position="50"/>
        <end position="525"/>
    </location>
</feature>
<accession>A0A498CP62</accession>
<dbReference type="SUPFAM" id="SSF51338">
    <property type="entry name" value="Composite domain of metallo-dependent hydrolases"/>
    <property type="match status" value="1"/>
</dbReference>
<feature type="compositionally biased region" description="Basic and acidic residues" evidence="1">
    <location>
        <begin position="167"/>
        <end position="180"/>
    </location>
</feature>
<dbReference type="Pfam" id="PF07969">
    <property type="entry name" value="Amidohydro_3"/>
    <property type="match status" value="1"/>
</dbReference>
<comment type="caution">
    <text evidence="3">The sequence shown here is derived from an EMBL/GenBank/DDBJ whole genome shotgun (WGS) entry which is preliminary data.</text>
</comment>
<keyword evidence="4" id="KW-1185">Reference proteome</keyword>
<dbReference type="PANTHER" id="PTHR22642">
    <property type="entry name" value="IMIDAZOLONEPROPIONASE"/>
    <property type="match status" value="1"/>
</dbReference>
<dbReference type="PANTHER" id="PTHR22642:SF2">
    <property type="entry name" value="PROTEIN LONG AFTER FAR-RED 3"/>
    <property type="match status" value="1"/>
</dbReference>
<dbReference type="AlphaFoldDB" id="A0A498CP62"/>
<dbReference type="Gene3D" id="3.20.20.140">
    <property type="entry name" value="Metal-dependent hydrolases"/>
    <property type="match status" value="1"/>
</dbReference>
<dbReference type="Proteomes" id="UP000276301">
    <property type="component" value="Unassembled WGS sequence"/>
</dbReference>
<name>A0A498CP62_9FIRM</name>
<dbReference type="GO" id="GO:0016810">
    <property type="term" value="F:hydrolase activity, acting on carbon-nitrogen (but not peptide) bonds"/>
    <property type="evidence" value="ECO:0007669"/>
    <property type="project" value="InterPro"/>
</dbReference>
<gene>
    <name evidence="3" type="ORF">D4A47_07270</name>
</gene>
<dbReference type="Gene3D" id="2.30.40.10">
    <property type="entry name" value="Urease, subunit C, domain 1"/>
    <property type="match status" value="1"/>
</dbReference>
<dbReference type="InterPro" id="IPR013108">
    <property type="entry name" value="Amidohydro_3"/>
</dbReference>
<sequence>MKRTVYYGGDILTLEGGGRAEALLVEDGVIRELGTKEALLASFPGAERADLRGRTLMPSFIDPHSHITSCAQTFGLVSLEGCREIAEVVKRIADYREKGRVKPGEWICGFGYDHNDLKERRHPGRKALDRAAPDNPVLISHASGHMGAVNSAALRELGITADTPDPDGGRIGREDGSREPDGYLEETAFISRSNAVPLPSEEERFRQMEMAQDAYLRYGITTAQDGLTRPAEWELLKGMSEAGKLRLDVVSYLDQKQCPGLLRENPEWYGRYRGNLRVGGYKIFLDGSPQGRTAWMSEPYEGAADGYRGYPSYTDEQLEAFVLQAVDERVQQLVHCNGDAACGQLIDAYQKVAGGDLGLRPVMIHAQLVREDQLAEMAKLGMIASFFVAHTWFWGDVHLKNFGAARAEKISPAASALQAGAVYTFHQDTPVIQPDMLFTVWCAVNRRTRAGVALGPEERLSVTDALRGVTANAAFQYFEEDRKGTIRAGKRADLVVLDRNPLDVPAEELKNLRVLATIKAGEPLYRKE</sequence>
<dbReference type="RefSeq" id="WP_121586782.1">
    <property type="nucleotide sequence ID" value="NZ_RCHT01000009.1"/>
</dbReference>
<keyword evidence="3" id="KW-0378">Hydrolase</keyword>
<evidence type="ECO:0000259" key="2">
    <source>
        <dbReference type="Pfam" id="PF07969"/>
    </source>
</evidence>
<feature type="region of interest" description="Disordered" evidence="1">
    <location>
        <begin position="159"/>
        <end position="180"/>
    </location>
</feature>
<dbReference type="EMBL" id="RCHT01000009">
    <property type="protein sequence ID" value="RLL11414.1"/>
    <property type="molecule type" value="Genomic_DNA"/>
</dbReference>
<organism evidence="3 4">
    <name type="scientific">Anaerotruncus massiliensis</name>
    <name type="common">ex Liu et al. 2021</name>
    <dbReference type="NCBI Taxonomy" id="2321404"/>
    <lineage>
        <taxon>Bacteria</taxon>
        <taxon>Bacillati</taxon>
        <taxon>Bacillota</taxon>
        <taxon>Clostridia</taxon>
        <taxon>Eubacteriales</taxon>
        <taxon>Oscillospiraceae</taxon>
        <taxon>Anaerotruncus</taxon>
    </lineage>
</organism>
<reference evidence="3 4" key="1">
    <citation type="submission" date="2018-10" db="EMBL/GenBank/DDBJ databases">
        <title>Anaerotruncus faecis sp. nov., isolated from human feces.</title>
        <authorList>
            <person name="Wang Y.-J."/>
        </authorList>
    </citation>
    <scope>NUCLEOTIDE SEQUENCE [LARGE SCALE GENOMIC DNA]</scope>
    <source>
        <strain evidence="3 4">22A2-44</strain>
    </source>
</reference>
<evidence type="ECO:0000313" key="3">
    <source>
        <dbReference type="EMBL" id="RLL11414.1"/>
    </source>
</evidence>
<dbReference type="Gene3D" id="3.10.310.70">
    <property type="match status" value="1"/>
</dbReference>
<proteinExistence type="predicted"/>
<dbReference type="InterPro" id="IPR032466">
    <property type="entry name" value="Metal_Hydrolase"/>
</dbReference>